<accession>A0A6J6JXG9</accession>
<name>A0A6J6JXG9_9ZZZZ</name>
<sequence>MYALCATVADGDGVGVGLGVTDGVGVGVGETAAAAPRRTSPGTSRSPTATVIADLARDVIRKLYVPA</sequence>
<organism evidence="1">
    <name type="scientific">freshwater metagenome</name>
    <dbReference type="NCBI Taxonomy" id="449393"/>
    <lineage>
        <taxon>unclassified sequences</taxon>
        <taxon>metagenomes</taxon>
        <taxon>ecological metagenomes</taxon>
    </lineage>
</organism>
<dbReference type="AlphaFoldDB" id="A0A6J6JXG9"/>
<dbReference type="EMBL" id="CAEZVZ010000057">
    <property type="protein sequence ID" value="CAB4642251.1"/>
    <property type="molecule type" value="Genomic_DNA"/>
</dbReference>
<proteinExistence type="predicted"/>
<evidence type="ECO:0000313" key="1">
    <source>
        <dbReference type="EMBL" id="CAB4642251.1"/>
    </source>
</evidence>
<protein>
    <submittedName>
        <fullName evidence="1">Unannotated protein</fullName>
    </submittedName>
</protein>
<reference evidence="1" key="1">
    <citation type="submission" date="2020-05" db="EMBL/GenBank/DDBJ databases">
        <authorList>
            <person name="Chiriac C."/>
            <person name="Salcher M."/>
            <person name="Ghai R."/>
            <person name="Kavagutti S V."/>
        </authorList>
    </citation>
    <scope>NUCLEOTIDE SEQUENCE</scope>
</reference>
<gene>
    <name evidence="1" type="ORF">UFOPK2162_00546</name>
</gene>